<organism evidence="11 12">
    <name type="scientific">Diacronema lutheri</name>
    <name type="common">Unicellular marine alga</name>
    <name type="synonym">Monochrysis lutheri</name>
    <dbReference type="NCBI Taxonomy" id="2081491"/>
    <lineage>
        <taxon>Eukaryota</taxon>
        <taxon>Haptista</taxon>
        <taxon>Haptophyta</taxon>
        <taxon>Pavlovophyceae</taxon>
        <taxon>Pavlovales</taxon>
        <taxon>Pavlovaceae</taxon>
        <taxon>Diacronema</taxon>
    </lineage>
</organism>
<dbReference type="InterPro" id="IPR038135">
    <property type="entry name" value="Methylthiotransferase_N_sf"/>
</dbReference>
<evidence type="ECO:0000256" key="3">
    <source>
        <dbReference type="ARBA" id="ARBA00022485"/>
    </source>
</evidence>
<evidence type="ECO:0000313" key="12">
    <source>
        <dbReference type="Proteomes" id="UP000751190"/>
    </source>
</evidence>
<dbReference type="OMA" id="CEHFHIP"/>
<dbReference type="PANTHER" id="PTHR43020:SF2">
    <property type="entry name" value="MITOCHONDRIAL TRNA METHYLTHIOTRANSFERASE CDK5RAP1"/>
    <property type="match status" value="1"/>
</dbReference>
<feature type="domain" description="Radical SAM core" evidence="10">
    <location>
        <begin position="174"/>
        <end position="426"/>
    </location>
</feature>
<dbReference type="FunFam" id="3.80.30.20:FF:000001">
    <property type="entry name" value="tRNA-2-methylthio-N(6)-dimethylallyladenosine synthase 2"/>
    <property type="match status" value="1"/>
</dbReference>
<dbReference type="InterPro" id="IPR005839">
    <property type="entry name" value="Methylthiotransferase"/>
</dbReference>
<evidence type="ECO:0000259" key="10">
    <source>
        <dbReference type="PROSITE" id="PS51918"/>
    </source>
</evidence>
<dbReference type="SUPFAM" id="SSF102114">
    <property type="entry name" value="Radical SAM enzymes"/>
    <property type="match status" value="1"/>
</dbReference>
<comment type="cofactor">
    <cofactor evidence="1">
        <name>[4Fe-4S] cluster</name>
        <dbReference type="ChEBI" id="CHEBI:49883"/>
    </cofactor>
</comment>
<dbReference type="SFLD" id="SFLDF00273">
    <property type="entry name" value="(dimethylallyl)adenosine_tRNA"/>
    <property type="match status" value="1"/>
</dbReference>
<evidence type="ECO:0000256" key="7">
    <source>
        <dbReference type="ARBA" id="ARBA00023014"/>
    </source>
</evidence>
<dbReference type="Gene3D" id="3.40.50.12160">
    <property type="entry name" value="Methylthiotransferase, N-terminal domain"/>
    <property type="match status" value="1"/>
</dbReference>
<dbReference type="OrthoDB" id="190098at2759"/>
<dbReference type="GO" id="GO:0005829">
    <property type="term" value="C:cytosol"/>
    <property type="evidence" value="ECO:0007669"/>
    <property type="project" value="TreeGrafter"/>
</dbReference>
<evidence type="ECO:0000256" key="1">
    <source>
        <dbReference type="ARBA" id="ARBA00001966"/>
    </source>
</evidence>
<dbReference type="Gene3D" id="3.80.30.20">
    <property type="entry name" value="tm_1862 like domain"/>
    <property type="match status" value="1"/>
</dbReference>
<gene>
    <name evidence="11" type="ORF">KFE25_006162</name>
</gene>
<dbReference type="GO" id="GO:0051539">
    <property type="term" value="F:4 iron, 4 sulfur cluster binding"/>
    <property type="evidence" value="ECO:0007669"/>
    <property type="project" value="UniProtKB-KW"/>
</dbReference>
<feature type="domain" description="TRAM" evidence="8">
    <location>
        <begin position="430"/>
        <end position="497"/>
    </location>
</feature>
<dbReference type="PROSITE" id="PS50926">
    <property type="entry name" value="TRAM"/>
    <property type="match status" value="1"/>
</dbReference>
<dbReference type="SFLD" id="SFLDS00029">
    <property type="entry name" value="Radical_SAM"/>
    <property type="match status" value="1"/>
</dbReference>
<evidence type="ECO:0000259" key="9">
    <source>
        <dbReference type="PROSITE" id="PS51449"/>
    </source>
</evidence>
<evidence type="ECO:0000256" key="2">
    <source>
        <dbReference type="ARBA" id="ARBA00009815"/>
    </source>
</evidence>
<accession>A0A8J5XW35</accession>
<proteinExistence type="inferred from homology"/>
<dbReference type="GO" id="GO:0046872">
    <property type="term" value="F:metal ion binding"/>
    <property type="evidence" value="ECO:0007669"/>
    <property type="project" value="UniProtKB-KW"/>
</dbReference>
<name>A0A8J5XW35_DIALT</name>
<evidence type="ECO:0000256" key="6">
    <source>
        <dbReference type="ARBA" id="ARBA00023004"/>
    </source>
</evidence>
<reference evidence="11" key="1">
    <citation type="submission" date="2021-05" db="EMBL/GenBank/DDBJ databases">
        <title>The genome of the haptophyte Pavlova lutheri (Diacronema luteri, Pavlovales) - a model for lipid biosynthesis in eukaryotic algae.</title>
        <authorList>
            <person name="Hulatt C.J."/>
            <person name="Posewitz M.C."/>
        </authorList>
    </citation>
    <scope>NUCLEOTIDE SEQUENCE</scope>
    <source>
        <strain evidence="11">NIVA-4/92</strain>
    </source>
</reference>
<evidence type="ECO:0000256" key="4">
    <source>
        <dbReference type="ARBA" id="ARBA00022691"/>
    </source>
</evidence>
<dbReference type="InterPro" id="IPR020612">
    <property type="entry name" value="Methylthiotransferase_CS"/>
</dbReference>
<dbReference type="InterPro" id="IPR006463">
    <property type="entry name" value="MiaB_methiolase"/>
</dbReference>
<dbReference type="InterPro" id="IPR006638">
    <property type="entry name" value="Elp3/MiaA/NifB-like_rSAM"/>
</dbReference>
<dbReference type="FunFam" id="3.40.50.12160:FF:000003">
    <property type="entry name" value="CDK5 regulatory subunit-associated protein 1"/>
    <property type="match status" value="1"/>
</dbReference>
<sequence>MLATRLGRAGRQRAPLAAQLRVPGRRSLSSEGASKTFFLETHGCQMNVADSDVVRSILQRAGWAEASSPDGARVLMTNTCSVREKAENKVRTRLAMWRAADRSRKLGVLGCMASRLRAELTESGVADLVAGPDSYRHLPELLDALDGGAAHAMHTQLSLEETYADIAPVRAAADGASPTAYVTVMRGCNNMCSYCVVPFTRGRERSRALGTIVDEVHRLVERGVREVVLLGQNVNSYWDAAAPTGSGYRTADGFGNVFKAREGGGARFTELLSAVAAVSPELRVRFTSPHPKDFPAELLETIAHTPNVCKQLHLPAQSGSSAVLARMRREYGRDAYLALADRARERIAGVTLSTDIIAGFCAETEAEHEETLSLMRHVRYEQAFMYAYSLRSRTHAAHHLADDVPRETKQRRLREVIDTFHAHVHAKNGEDEPGAAHVVLVEGDARKSVGQLTGRTDGNKRVVFAHRADSPTPRVGEYVVVRIEHASGHTLRGETEAGGAREMPATLRECTALAARLTAGRAEWLARRRADAAAVAAAGSAAPMARAKVWTGQSA</sequence>
<dbReference type="InterPro" id="IPR058240">
    <property type="entry name" value="rSAM_sf"/>
</dbReference>
<evidence type="ECO:0000259" key="8">
    <source>
        <dbReference type="PROSITE" id="PS50926"/>
    </source>
</evidence>
<dbReference type="CDD" id="cd01335">
    <property type="entry name" value="Radical_SAM"/>
    <property type="match status" value="1"/>
</dbReference>
<dbReference type="InterPro" id="IPR013848">
    <property type="entry name" value="Methylthiotransferase_N"/>
</dbReference>
<dbReference type="Pfam" id="PF00919">
    <property type="entry name" value="UPF0004"/>
    <property type="match status" value="1"/>
</dbReference>
<keyword evidence="5" id="KW-0479">Metal-binding</keyword>
<dbReference type="AlphaFoldDB" id="A0A8J5XW35"/>
<dbReference type="InterPro" id="IPR002792">
    <property type="entry name" value="TRAM_dom"/>
</dbReference>
<comment type="caution">
    <text evidence="11">The sequence shown here is derived from an EMBL/GenBank/DDBJ whole genome shotgun (WGS) entry which is preliminary data.</text>
</comment>
<dbReference type="SFLD" id="SFLDG01082">
    <property type="entry name" value="B12-binding_domain_containing"/>
    <property type="match status" value="1"/>
</dbReference>
<dbReference type="PROSITE" id="PS51449">
    <property type="entry name" value="MTTASE_N"/>
    <property type="match status" value="1"/>
</dbReference>
<comment type="similarity">
    <text evidence="2">Belongs to the methylthiotransferase family. MiaB subfamily.</text>
</comment>
<dbReference type="InterPro" id="IPR007197">
    <property type="entry name" value="rSAM"/>
</dbReference>
<keyword evidence="4" id="KW-0949">S-adenosyl-L-methionine</keyword>
<dbReference type="SFLD" id="SFLDG01061">
    <property type="entry name" value="methylthiotransferase"/>
    <property type="match status" value="1"/>
</dbReference>
<dbReference type="SFLD" id="SFLDF00413">
    <property type="entry name" value="CDK5RAP1"/>
    <property type="match status" value="1"/>
</dbReference>
<dbReference type="PROSITE" id="PS01278">
    <property type="entry name" value="MTTASE_RADICAL"/>
    <property type="match status" value="1"/>
</dbReference>
<dbReference type="Proteomes" id="UP000751190">
    <property type="component" value="Unassembled WGS sequence"/>
</dbReference>
<dbReference type="Pfam" id="PF04055">
    <property type="entry name" value="Radical_SAM"/>
    <property type="match status" value="1"/>
</dbReference>
<dbReference type="PANTHER" id="PTHR43020">
    <property type="entry name" value="CDK5 REGULATORY SUBUNIT-ASSOCIATED PROTEIN 1"/>
    <property type="match status" value="1"/>
</dbReference>
<dbReference type="InterPro" id="IPR023404">
    <property type="entry name" value="rSAM_horseshoe"/>
</dbReference>
<evidence type="ECO:0000256" key="5">
    <source>
        <dbReference type="ARBA" id="ARBA00022723"/>
    </source>
</evidence>
<dbReference type="Pfam" id="PF01938">
    <property type="entry name" value="TRAM"/>
    <property type="match status" value="1"/>
</dbReference>
<dbReference type="GO" id="GO:0035597">
    <property type="term" value="F:tRNA-2-methylthio-N(6)-dimethylallyladenosine(37) synthase activity"/>
    <property type="evidence" value="ECO:0007669"/>
    <property type="project" value="TreeGrafter"/>
</dbReference>
<keyword evidence="12" id="KW-1185">Reference proteome</keyword>
<dbReference type="GO" id="GO:0005739">
    <property type="term" value="C:mitochondrion"/>
    <property type="evidence" value="ECO:0007669"/>
    <property type="project" value="TreeGrafter"/>
</dbReference>
<evidence type="ECO:0000313" key="11">
    <source>
        <dbReference type="EMBL" id="KAG8469707.1"/>
    </source>
</evidence>
<dbReference type="NCBIfam" id="TIGR01574">
    <property type="entry name" value="miaB-methiolase"/>
    <property type="match status" value="1"/>
</dbReference>
<keyword evidence="6" id="KW-0408">Iron</keyword>
<protein>
    <submittedName>
        <fullName evidence="11">Uncharacterized protein</fullName>
    </submittedName>
</protein>
<dbReference type="NCBIfam" id="TIGR00089">
    <property type="entry name" value="MiaB/RimO family radical SAM methylthiotransferase"/>
    <property type="match status" value="1"/>
</dbReference>
<dbReference type="PROSITE" id="PS51918">
    <property type="entry name" value="RADICAL_SAM"/>
    <property type="match status" value="1"/>
</dbReference>
<dbReference type="EMBL" id="JAGTXO010000002">
    <property type="protein sequence ID" value="KAG8469707.1"/>
    <property type="molecule type" value="Genomic_DNA"/>
</dbReference>
<keyword evidence="7" id="KW-0411">Iron-sulfur</keyword>
<dbReference type="SMART" id="SM00729">
    <property type="entry name" value="Elp3"/>
    <property type="match status" value="1"/>
</dbReference>
<keyword evidence="3" id="KW-0004">4Fe-4S</keyword>
<feature type="domain" description="MTTase N-terminal" evidence="9">
    <location>
        <begin position="35"/>
        <end position="147"/>
    </location>
</feature>